<evidence type="ECO:0000256" key="1">
    <source>
        <dbReference type="SAM" id="Phobius"/>
    </source>
</evidence>
<sequence length="148" mass="15985">MLFTAFIFSIAIKLHGSKSGTMAMLTDAPNPRIEMDGHKPGPMKHLDAKTVGWIDASVSVLFAGLFAWAIYAANEAAADAVRHYGYNVDSGALVYIGAVIYLAPVACAFALASFSCFLRWRIKRFLHWLAVLGAIAPPLLSTAYVLAH</sequence>
<dbReference type="EMBL" id="JAYXHS010000005">
    <property type="protein sequence ID" value="MEC5388316.1"/>
    <property type="molecule type" value="Genomic_DNA"/>
</dbReference>
<feature type="transmembrane region" description="Helical" evidence="1">
    <location>
        <begin position="53"/>
        <end position="73"/>
    </location>
</feature>
<dbReference type="Proteomes" id="UP001331561">
    <property type="component" value="Unassembled WGS sequence"/>
</dbReference>
<dbReference type="RefSeq" id="WP_327601288.1">
    <property type="nucleotide sequence ID" value="NZ_JAYXHS010000005.1"/>
</dbReference>
<gene>
    <name evidence="2" type="ORF">VVD49_21465</name>
</gene>
<feature type="transmembrane region" description="Helical" evidence="1">
    <location>
        <begin position="125"/>
        <end position="147"/>
    </location>
</feature>
<evidence type="ECO:0000313" key="3">
    <source>
        <dbReference type="Proteomes" id="UP001331561"/>
    </source>
</evidence>
<accession>A0ABU6KA59</accession>
<organism evidence="2 3">
    <name type="scientific">Uliginosibacterium silvisoli</name>
    <dbReference type="NCBI Taxonomy" id="3114758"/>
    <lineage>
        <taxon>Bacteria</taxon>
        <taxon>Pseudomonadati</taxon>
        <taxon>Pseudomonadota</taxon>
        <taxon>Betaproteobacteria</taxon>
        <taxon>Rhodocyclales</taxon>
        <taxon>Zoogloeaceae</taxon>
        <taxon>Uliginosibacterium</taxon>
    </lineage>
</organism>
<feature type="transmembrane region" description="Helical" evidence="1">
    <location>
        <begin position="93"/>
        <end position="118"/>
    </location>
</feature>
<keyword evidence="3" id="KW-1185">Reference proteome</keyword>
<name>A0ABU6KA59_9RHOO</name>
<keyword evidence="1" id="KW-0812">Transmembrane</keyword>
<reference evidence="2 3" key="1">
    <citation type="submission" date="2024-01" db="EMBL/GenBank/DDBJ databases">
        <title>Uliginosibacterium soil sp. nov.</title>
        <authorList>
            <person name="Lv Y."/>
        </authorList>
    </citation>
    <scope>NUCLEOTIDE SEQUENCE [LARGE SCALE GENOMIC DNA]</scope>
    <source>
        <strain evidence="2 3">H3</strain>
    </source>
</reference>
<comment type="caution">
    <text evidence="2">The sequence shown here is derived from an EMBL/GenBank/DDBJ whole genome shotgun (WGS) entry which is preliminary data.</text>
</comment>
<keyword evidence="1" id="KW-1133">Transmembrane helix</keyword>
<evidence type="ECO:0000313" key="2">
    <source>
        <dbReference type="EMBL" id="MEC5388316.1"/>
    </source>
</evidence>
<proteinExistence type="predicted"/>
<keyword evidence="1" id="KW-0472">Membrane</keyword>
<protein>
    <submittedName>
        <fullName evidence="2">Uncharacterized protein</fullName>
    </submittedName>
</protein>